<keyword evidence="2" id="KW-0378">Hydrolase</keyword>
<dbReference type="SUPFAM" id="SSF50630">
    <property type="entry name" value="Acid proteases"/>
    <property type="match status" value="1"/>
</dbReference>
<feature type="compositionally biased region" description="Low complexity" evidence="3">
    <location>
        <begin position="494"/>
        <end position="511"/>
    </location>
</feature>
<keyword evidence="2" id="KW-0064">Aspartyl protease</keyword>
<feature type="chain" id="PRO_5047162151" description="Peptidase A1 domain-containing protein" evidence="4">
    <location>
        <begin position="23"/>
        <end position="575"/>
    </location>
</feature>
<dbReference type="PANTHER" id="PTHR13683:SF232">
    <property type="entry name" value="OS09G0542100 PROTEIN"/>
    <property type="match status" value="1"/>
</dbReference>
<feature type="region of interest" description="Disordered" evidence="3">
    <location>
        <begin position="450"/>
        <end position="553"/>
    </location>
</feature>
<organism evidence="6 7">
    <name type="scientific">Sphagnum jensenii</name>
    <dbReference type="NCBI Taxonomy" id="128206"/>
    <lineage>
        <taxon>Eukaryota</taxon>
        <taxon>Viridiplantae</taxon>
        <taxon>Streptophyta</taxon>
        <taxon>Embryophyta</taxon>
        <taxon>Bryophyta</taxon>
        <taxon>Sphagnophytina</taxon>
        <taxon>Sphagnopsida</taxon>
        <taxon>Sphagnales</taxon>
        <taxon>Sphagnaceae</taxon>
        <taxon>Sphagnum</taxon>
    </lineage>
</organism>
<evidence type="ECO:0000256" key="2">
    <source>
        <dbReference type="RuleBase" id="RU000454"/>
    </source>
</evidence>
<keyword evidence="2" id="KW-0645">Protease</keyword>
<protein>
    <recommendedName>
        <fullName evidence="5">Peptidase A1 domain-containing protein</fullName>
    </recommendedName>
</protein>
<evidence type="ECO:0000313" key="7">
    <source>
        <dbReference type="Proteomes" id="UP001497444"/>
    </source>
</evidence>
<feature type="compositionally biased region" description="Pro residues" evidence="3">
    <location>
        <begin position="457"/>
        <end position="469"/>
    </location>
</feature>
<feature type="domain" description="Peptidase A1" evidence="5">
    <location>
        <begin position="110"/>
        <end position="440"/>
    </location>
</feature>
<evidence type="ECO:0000256" key="4">
    <source>
        <dbReference type="SAM" id="SignalP"/>
    </source>
</evidence>
<keyword evidence="7" id="KW-1185">Reference proteome</keyword>
<feature type="compositionally biased region" description="Low complexity" evidence="3">
    <location>
        <begin position="519"/>
        <end position="530"/>
    </location>
</feature>
<dbReference type="Pfam" id="PF14543">
    <property type="entry name" value="TAXi_N"/>
    <property type="match status" value="1"/>
</dbReference>
<dbReference type="InterPro" id="IPR033121">
    <property type="entry name" value="PEPTIDASE_A1"/>
</dbReference>
<dbReference type="PROSITE" id="PS51257">
    <property type="entry name" value="PROKAR_LIPOPROTEIN"/>
    <property type="match status" value="1"/>
</dbReference>
<dbReference type="PROSITE" id="PS00141">
    <property type="entry name" value="ASP_PROTEASE"/>
    <property type="match status" value="2"/>
</dbReference>
<comment type="similarity">
    <text evidence="1 2">Belongs to the peptidase A1 family.</text>
</comment>
<accession>A0ABP0XF13</accession>
<dbReference type="Gene3D" id="2.40.70.10">
    <property type="entry name" value="Acid Proteases"/>
    <property type="match status" value="2"/>
</dbReference>
<sequence length="575" mass="60688">MKEGSLFVFSTVVSFMIGCANADTSRPALSLEIMHKFSDKAREVLRARNNGEEEEDVANWPAHGSMEYYEMLRYHDIIRHGSRLLVDASSTSQYFFAPGNLTLQLFGGLHYAFIDLGTPKTQFLVALDTGSDLLWIPCECQECAPLSAPSSIPSHLVEYSPNSSSTSKPVSCSDALCDSAVSDGQCTAKTDQCGYQINYVSANTSTTGFLFSDQMWFVSESGSPVTSTAVTFGCASVQTGAFLQGAAPDGLLGLGMLPISVPSTLASSKTLDVADSFSFCTSSDSQGSGRIVFGDLGPSTQQTAPISQAAPGTFQTYFVTVASFLVGESKIPMGSDVLFDTGTSYTYLASSTYSSVLQAYTSQTSLPALTGTGWDLCFQTRYMYYPYMITHILVCVQMTTQLGFCVGIMDSGSTQSIIGQNFMTNYSITFNRQDMLLGWTASDCQVLLTGSTGVSTPPTPSTPSTPPIPSTSSTPSTSLPAPVPSSIPTPIPASSPAADSVSSPSPSHSIKSPPPPPMSTKSPAPSTITPKSPPPPPTLPQVNLPFGSTTGNPSPSTLLAIFLSGLLLCITMTPQ</sequence>
<dbReference type="InterPro" id="IPR001461">
    <property type="entry name" value="Aspartic_peptidase_A1"/>
</dbReference>
<feature type="compositionally biased region" description="Pro residues" evidence="3">
    <location>
        <begin position="481"/>
        <end position="493"/>
    </location>
</feature>
<name>A0ABP0XF13_9BRYO</name>
<dbReference type="InterPro" id="IPR032861">
    <property type="entry name" value="TAXi_N"/>
</dbReference>
<dbReference type="InterPro" id="IPR001969">
    <property type="entry name" value="Aspartic_peptidase_AS"/>
</dbReference>
<dbReference type="Proteomes" id="UP001497444">
    <property type="component" value="Chromosome 8"/>
</dbReference>
<gene>
    <name evidence="6" type="ORF">CSSPJE1EN1_LOCUS23180</name>
</gene>
<feature type="compositionally biased region" description="Low complexity" evidence="3">
    <location>
        <begin position="470"/>
        <end position="480"/>
    </location>
</feature>
<evidence type="ECO:0000313" key="6">
    <source>
        <dbReference type="EMBL" id="CAK9277702.1"/>
    </source>
</evidence>
<keyword evidence="4" id="KW-0732">Signal</keyword>
<evidence type="ECO:0000256" key="1">
    <source>
        <dbReference type="ARBA" id="ARBA00007447"/>
    </source>
</evidence>
<feature type="signal peptide" evidence="4">
    <location>
        <begin position="1"/>
        <end position="22"/>
    </location>
</feature>
<proteinExistence type="inferred from homology"/>
<dbReference type="EMBL" id="OZ020103">
    <property type="protein sequence ID" value="CAK9277702.1"/>
    <property type="molecule type" value="Genomic_DNA"/>
</dbReference>
<dbReference type="InterPro" id="IPR021109">
    <property type="entry name" value="Peptidase_aspartic_dom_sf"/>
</dbReference>
<evidence type="ECO:0000259" key="5">
    <source>
        <dbReference type="PROSITE" id="PS51767"/>
    </source>
</evidence>
<dbReference type="PRINTS" id="PR00792">
    <property type="entry name" value="PEPSIN"/>
</dbReference>
<evidence type="ECO:0000256" key="3">
    <source>
        <dbReference type="SAM" id="MobiDB-lite"/>
    </source>
</evidence>
<dbReference type="PANTHER" id="PTHR13683">
    <property type="entry name" value="ASPARTYL PROTEASES"/>
    <property type="match status" value="1"/>
</dbReference>
<reference evidence="6" key="1">
    <citation type="submission" date="2024-02" db="EMBL/GenBank/DDBJ databases">
        <authorList>
            <consortium name="ELIXIR-Norway"/>
            <consortium name="Elixir Norway"/>
        </authorList>
    </citation>
    <scope>NUCLEOTIDE SEQUENCE</scope>
</reference>
<dbReference type="InterPro" id="IPR034164">
    <property type="entry name" value="Pepsin-like_dom"/>
</dbReference>
<dbReference type="CDD" id="cd05471">
    <property type="entry name" value="pepsin_like"/>
    <property type="match status" value="1"/>
</dbReference>
<dbReference type="PROSITE" id="PS51767">
    <property type="entry name" value="PEPTIDASE_A1"/>
    <property type="match status" value="1"/>
</dbReference>